<dbReference type="Proteomes" id="UP000530514">
    <property type="component" value="Unassembled WGS sequence"/>
</dbReference>
<dbReference type="EMBL" id="JACEIP010000013">
    <property type="protein sequence ID" value="MBA4543248.1"/>
    <property type="molecule type" value="Genomic_DNA"/>
</dbReference>
<name>A0A7W1XB04_9BACL</name>
<dbReference type="OrthoDB" id="2991177at2"/>
<keyword evidence="2" id="KW-1185">Reference proteome</keyword>
<dbReference type="AlphaFoldDB" id="A0A7W1XB04"/>
<comment type="caution">
    <text evidence="1">The sequence shown here is derived from an EMBL/GenBank/DDBJ whole genome shotgun (WGS) entry which is preliminary data.</text>
</comment>
<proteinExistence type="predicted"/>
<dbReference type="RefSeq" id="WP_033100849.1">
    <property type="nucleotide sequence ID" value="NZ_JACEIP010000013.1"/>
</dbReference>
<accession>A0A7W1XB04</accession>
<gene>
    <name evidence="1" type="ORF">H1164_10105</name>
</gene>
<sequence>MFFRRKQSELVEDAFISFHFWLTIEEIEQLEAIARQHQLDPAAVVQRIVKDTLKEWREHPSEEN</sequence>
<evidence type="ECO:0000313" key="2">
    <source>
        <dbReference type="Proteomes" id="UP000530514"/>
    </source>
</evidence>
<evidence type="ECO:0000313" key="1">
    <source>
        <dbReference type="EMBL" id="MBA4543248.1"/>
    </source>
</evidence>
<organism evidence="1 2">
    <name type="scientific">Thermoactinomyces daqus</name>
    <dbReference type="NCBI Taxonomy" id="1329516"/>
    <lineage>
        <taxon>Bacteria</taxon>
        <taxon>Bacillati</taxon>
        <taxon>Bacillota</taxon>
        <taxon>Bacilli</taxon>
        <taxon>Bacillales</taxon>
        <taxon>Thermoactinomycetaceae</taxon>
        <taxon>Thermoactinomyces</taxon>
    </lineage>
</organism>
<reference evidence="1 2" key="1">
    <citation type="submission" date="2020-07" db="EMBL/GenBank/DDBJ databases">
        <authorList>
            <person name="Feng H."/>
        </authorList>
    </citation>
    <scope>NUCLEOTIDE SEQUENCE [LARGE SCALE GENOMIC DNA]</scope>
    <source>
        <strain evidence="2">s-11</strain>
    </source>
</reference>
<protein>
    <submittedName>
        <fullName evidence="1">Uncharacterized protein</fullName>
    </submittedName>
</protein>